<dbReference type="SUPFAM" id="SSF52317">
    <property type="entry name" value="Class I glutamine amidotransferase-like"/>
    <property type="match status" value="1"/>
</dbReference>
<dbReference type="Proteomes" id="UP001056132">
    <property type="component" value="Chromosome 2"/>
</dbReference>
<evidence type="ECO:0000256" key="6">
    <source>
        <dbReference type="ARBA" id="ARBA00022741"/>
    </source>
</evidence>
<organism evidence="14 16">
    <name type="scientific">Cupriavidus campinensis</name>
    <dbReference type="NCBI Taxonomy" id="151783"/>
    <lineage>
        <taxon>Bacteria</taxon>
        <taxon>Pseudomonadati</taxon>
        <taxon>Pseudomonadota</taxon>
        <taxon>Betaproteobacteria</taxon>
        <taxon>Burkholderiales</taxon>
        <taxon>Burkholderiaceae</taxon>
        <taxon>Cupriavidus</taxon>
    </lineage>
</organism>
<dbReference type="InterPro" id="IPR002586">
    <property type="entry name" value="CobQ/CobB/MinD/ParA_Nub-bd_dom"/>
</dbReference>
<keyword evidence="4" id="KW-0169">Cobalamin biosynthesis</keyword>
<keyword evidence="15" id="KW-1185">Reference proteome</keyword>
<dbReference type="InterPro" id="IPR027417">
    <property type="entry name" value="P-loop_NTPase"/>
</dbReference>
<dbReference type="EMBL" id="CP097331">
    <property type="protein sequence ID" value="URF08196.1"/>
    <property type="molecule type" value="Genomic_DNA"/>
</dbReference>
<evidence type="ECO:0000256" key="3">
    <source>
        <dbReference type="ARBA" id="ARBA00006205"/>
    </source>
</evidence>
<dbReference type="GO" id="GO:0009236">
    <property type="term" value="P:cobalamin biosynthetic process"/>
    <property type="evidence" value="ECO:0007669"/>
    <property type="project" value="UniProtKB-KW"/>
</dbReference>
<evidence type="ECO:0000256" key="5">
    <source>
        <dbReference type="ARBA" id="ARBA00022598"/>
    </source>
</evidence>
<dbReference type="Pfam" id="PF07685">
    <property type="entry name" value="GATase_3"/>
    <property type="match status" value="1"/>
</dbReference>
<keyword evidence="8" id="KW-0460">Magnesium</keyword>
<dbReference type="InterPro" id="IPR011698">
    <property type="entry name" value="GATase_3"/>
</dbReference>
<evidence type="ECO:0000256" key="1">
    <source>
        <dbReference type="ARBA" id="ARBA00001946"/>
    </source>
</evidence>
<comment type="cofactor">
    <cofactor evidence="1">
        <name>Mg(2+)</name>
        <dbReference type="ChEBI" id="CHEBI:18420"/>
    </cofactor>
</comment>
<dbReference type="CDD" id="cd03130">
    <property type="entry name" value="GATase1_CobB"/>
    <property type="match status" value="1"/>
</dbReference>
<evidence type="ECO:0000313" key="14">
    <source>
        <dbReference type="EMBL" id="URF08196.1"/>
    </source>
</evidence>
<evidence type="ECO:0000259" key="12">
    <source>
        <dbReference type="Pfam" id="PF07685"/>
    </source>
</evidence>
<evidence type="ECO:0000313" key="16">
    <source>
        <dbReference type="Proteomes" id="UP001056132"/>
    </source>
</evidence>
<dbReference type="GO" id="GO:0042242">
    <property type="term" value="F:cobyrinic acid a,c-diamide synthase activity"/>
    <property type="evidence" value="ECO:0007669"/>
    <property type="project" value="InterPro"/>
</dbReference>
<evidence type="ECO:0000313" key="13">
    <source>
        <dbReference type="EMBL" id="TSP14064.1"/>
    </source>
</evidence>
<name>A0AAE9ICR2_9BURK</name>
<dbReference type="PANTHER" id="PTHR43873">
    <property type="entry name" value="COBYRINATE A,C-DIAMIDE SYNTHASE"/>
    <property type="match status" value="1"/>
</dbReference>
<feature type="domain" description="CobQ/CobB/MinD/ParA nucleotide binding" evidence="11">
    <location>
        <begin position="25"/>
        <end position="181"/>
    </location>
</feature>
<keyword evidence="5" id="KW-0436">Ligase</keyword>
<dbReference type="Proteomes" id="UP000318943">
    <property type="component" value="Unassembled WGS sequence"/>
</dbReference>
<dbReference type="NCBIfam" id="NF002204">
    <property type="entry name" value="PRK01077.1"/>
    <property type="match status" value="1"/>
</dbReference>
<evidence type="ECO:0000256" key="2">
    <source>
        <dbReference type="ARBA" id="ARBA00004953"/>
    </source>
</evidence>
<reference evidence="13 15" key="1">
    <citation type="submission" date="2019-05" db="EMBL/GenBank/DDBJ databases">
        <title>Whole genome sequence analysis of Cupriavidus campinensis S14E4C strain.</title>
        <authorList>
            <person name="Abbaszade G."/>
            <person name="Szabo A."/>
            <person name="Toumi M."/>
            <person name="Toth E."/>
        </authorList>
    </citation>
    <scope>NUCLEOTIDE SEQUENCE [LARGE SCALE GENOMIC DNA]</scope>
    <source>
        <strain evidence="13 15">S14E4C</strain>
    </source>
</reference>
<dbReference type="Gene3D" id="3.40.50.300">
    <property type="entry name" value="P-loop containing nucleotide triphosphate hydrolases"/>
    <property type="match status" value="1"/>
</dbReference>
<reference evidence="14" key="2">
    <citation type="journal article" date="2022" name="Microbiol. Resour. Announc.">
        <title>Genome Sequence of Cupriavidus campinensis Strain G5, a Member of a Bacterial Consortium Capable of Polyethylene Degradation.</title>
        <authorList>
            <person name="Schneider B."/>
            <person name="Pfeiffer F."/>
            <person name="Dyall-Smith M."/>
            <person name="Kunte H.J."/>
        </authorList>
    </citation>
    <scope>NUCLEOTIDE SEQUENCE</scope>
    <source>
        <strain evidence="14">G5</strain>
    </source>
</reference>
<proteinExistence type="inferred from homology"/>
<dbReference type="Gene3D" id="3.40.50.880">
    <property type="match status" value="1"/>
</dbReference>
<dbReference type="PROSITE" id="PS51274">
    <property type="entry name" value="GATASE_COBBQ"/>
    <property type="match status" value="1"/>
</dbReference>
<comment type="pathway">
    <text evidence="2">Cofactor biosynthesis; adenosylcobalamin biosynthesis.</text>
</comment>
<keyword evidence="9" id="KW-0315">Glutamine amidotransferase</keyword>
<dbReference type="InterPro" id="IPR004484">
    <property type="entry name" value="CbiA/CobB_synth"/>
</dbReference>
<dbReference type="SUPFAM" id="SSF52540">
    <property type="entry name" value="P-loop containing nucleoside triphosphate hydrolases"/>
    <property type="match status" value="1"/>
</dbReference>
<keyword evidence="7" id="KW-0067">ATP-binding</keyword>
<dbReference type="GO" id="GO:0005524">
    <property type="term" value="F:ATP binding"/>
    <property type="evidence" value="ECO:0007669"/>
    <property type="project" value="UniProtKB-KW"/>
</dbReference>
<dbReference type="KEGG" id="ccam:M5D45_26935"/>
<dbReference type="InterPro" id="IPR029062">
    <property type="entry name" value="Class_I_gatase-like"/>
</dbReference>
<dbReference type="EMBL" id="VCIZ01000002">
    <property type="protein sequence ID" value="TSP14064.1"/>
    <property type="molecule type" value="Genomic_DNA"/>
</dbReference>
<evidence type="ECO:0000256" key="8">
    <source>
        <dbReference type="ARBA" id="ARBA00022842"/>
    </source>
</evidence>
<evidence type="ECO:0000259" key="11">
    <source>
        <dbReference type="Pfam" id="PF01656"/>
    </source>
</evidence>
<evidence type="ECO:0000256" key="9">
    <source>
        <dbReference type="ARBA" id="ARBA00022962"/>
    </source>
</evidence>
<gene>
    <name evidence="13" type="ORF">FGG12_03885</name>
    <name evidence="14" type="ORF">M5D45_26935</name>
</gene>
<dbReference type="AlphaFoldDB" id="A0AAE9ICR2"/>
<evidence type="ECO:0000256" key="7">
    <source>
        <dbReference type="ARBA" id="ARBA00022840"/>
    </source>
</evidence>
<evidence type="ECO:0000256" key="10">
    <source>
        <dbReference type="SAM" id="MobiDB-lite"/>
    </source>
</evidence>
<dbReference type="Pfam" id="PF01656">
    <property type="entry name" value="CbiA"/>
    <property type="match status" value="1"/>
</dbReference>
<evidence type="ECO:0000313" key="15">
    <source>
        <dbReference type="Proteomes" id="UP000318943"/>
    </source>
</evidence>
<accession>A0AAE9ICR2</accession>
<sequence length="456" mass="47382">MPEHHPATTTPPPAGTPGRAVPTLLVAAPASGQGKTTVTAALARLHARQGRTVRVFKTGPDFLDPTLLAAASGAPVHSIDLWMTGEADARARLAEAAAVADLILVEGVMGLHDGTPSSADVARRFGLPVLAVIQAGAMAQTFGALAHGLAHYGAPLPPMRVLANGVGTARHADLLRESLPADIGWAGALARDAAASLPERHLGLFSADELPDLIDRLDRMADALEALPIGQLPPAVSFPAPAAPTAPGPRPLARKTVAIARDDAFRFIYPANVDTLFALGANVVWFSPLRDRTLPACDALWLPGGYPELHGTTLAANADMRAALRRAHADGLPILAECGGMMALFDTLVDKEGVSHQMAGLLPGTVTMQRRLAAIGHQAVTLPGLMPDGDEPLRGHTFHYSKTDSPLEPVVRAVSPRDGAPGEAVYQTGSLTASYVHLYFPTNPLAIAALLGGKAG</sequence>
<feature type="domain" description="CobB/CobQ-like glutamine amidotransferase" evidence="12">
    <location>
        <begin position="256"/>
        <end position="441"/>
    </location>
</feature>
<reference evidence="14" key="3">
    <citation type="submission" date="2022-05" db="EMBL/GenBank/DDBJ databases">
        <authorList>
            <person name="Kunte H.-J."/>
        </authorList>
    </citation>
    <scope>NUCLEOTIDE SEQUENCE</scope>
    <source>
        <strain evidence="14">G5</strain>
    </source>
</reference>
<keyword evidence="6" id="KW-0547">Nucleotide-binding</keyword>
<feature type="region of interest" description="Disordered" evidence="10">
    <location>
        <begin position="1"/>
        <end position="20"/>
    </location>
</feature>
<evidence type="ECO:0000256" key="4">
    <source>
        <dbReference type="ARBA" id="ARBA00022573"/>
    </source>
</evidence>
<comment type="similarity">
    <text evidence="3">Belongs to the CobB/CobQ family. CobQ subfamily.</text>
</comment>
<dbReference type="PANTHER" id="PTHR43873:SF1">
    <property type="entry name" value="COBYRINATE A,C-DIAMIDE SYNTHASE"/>
    <property type="match status" value="1"/>
</dbReference>
<protein>
    <submittedName>
        <fullName evidence="14">Cobyrinate a,c-diamide synthase</fullName>
    </submittedName>
</protein>